<evidence type="ECO:0008006" key="3">
    <source>
        <dbReference type="Google" id="ProtNLM"/>
    </source>
</evidence>
<sequence length="220" mass="22681">MRAARAAVDRLLDRAVARSDRADEVLAELRRENPGATPGQVLRLLDERYVKRVARLGGAVGAVAAVPALGTVTAGVLTAGQLGSFLNASGDYVMAVASLHGVEVDDAERRRLLLLASLLGEEGAAAVQGQLGLGTLYWAKGALTKLPLGTVRAVNRGLTGRLLTWGVGRVGALALGRLAPFGVGAVVGFYGTRVFARNVVEGTAQALGPVPARFADPVPA</sequence>
<dbReference type="Proteomes" id="UP000280726">
    <property type="component" value="Unassembled WGS sequence"/>
</dbReference>
<dbReference type="RefSeq" id="WP_123913730.1">
    <property type="nucleotide sequence ID" value="NZ_RKRA01000001.1"/>
</dbReference>
<evidence type="ECO:0000313" key="1">
    <source>
        <dbReference type="EMBL" id="RPF25731.1"/>
    </source>
</evidence>
<evidence type="ECO:0000313" key="2">
    <source>
        <dbReference type="Proteomes" id="UP000280726"/>
    </source>
</evidence>
<organism evidence="1 2">
    <name type="scientific">Georgenia muralis</name>
    <dbReference type="NCBI Taxonomy" id="154117"/>
    <lineage>
        <taxon>Bacteria</taxon>
        <taxon>Bacillati</taxon>
        <taxon>Actinomycetota</taxon>
        <taxon>Actinomycetes</taxon>
        <taxon>Micrococcales</taxon>
        <taxon>Bogoriellaceae</taxon>
        <taxon>Georgenia</taxon>
    </lineage>
</organism>
<dbReference type="EMBL" id="RKRA01000001">
    <property type="protein sequence ID" value="RPF25731.1"/>
    <property type="molecule type" value="Genomic_DNA"/>
</dbReference>
<comment type="caution">
    <text evidence="1">The sequence shown here is derived from an EMBL/GenBank/DDBJ whole genome shotgun (WGS) entry which is preliminary data.</text>
</comment>
<name>A0A3N5A1G7_9MICO</name>
<keyword evidence="2" id="KW-1185">Reference proteome</keyword>
<accession>A0A3N5A1G7</accession>
<gene>
    <name evidence="1" type="ORF">EDD32_0141</name>
</gene>
<protein>
    <recommendedName>
        <fullName evidence="3">EcsC family protein</fullName>
    </recommendedName>
</protein>
<proteinExistence type="predicted"/>
<dbReference type="AlphaFoldDB" id="A0A3N5A1G7"/>
<reference evidence="1 2" key="1">
    <citation type="submission" date="2018-11" db="EMBL/GenBank/DDBJ databases">
        <title>Sequencing the genomes of 1000 actinobacteria strains.</title>
        <authorList>
            <person name="Klenk H.-P."/>
        </authorList>
    </citation>
    <scope>NUCLEOTIDE SEQUENCE [LARGE SCALE GENOMIC DNA]</scope>
    <source>
        <strain evidence="1 2">DSM 14418</strain>
    </source>
</reference>
<dbReference type="OrthoDB" id="5244605at2"/>